<feature type="transmembrane region" description="Helical" evidence="1">
    <location>
        <begin position="151"/>
        <end position="170"/>
    </location>
</feature>
<keyword evidence="1" id="KW-1133">Transmembrane helix</keyword>
<dbReference type="InterPro" id="IPR051161">
    <property type="entry name" value="Mannose-6P_isomerase_type2"/>
</dbReference>
<accession>A0A1G4TH80</accession>
<dbReference type="InterPro" id="IPR005835">
    <property type="entry name" value="NTP_transferase_dom"/>
</dbReference>
<dbReference type="STRING" id="624147.SAMN04487970_105218"/>
<evidence type="ECO:0000259" key="2">
    <source>
        <dbReference type="Pfam" id="PF00483"/>
    </source>
</evidence>
<dbReference type="Proteomes" id="UP000198601">
    <property type="component" value="Unassembled WGS sequence"/>
</dbReference>
<keyword evidence="1" id="KW-0472">Membrane</keyword>
<evidence type="ECO:0000256" key="1">
    <source>
        <dbReference type="SAM" id="Phobius"/>
    </source>
</evidence>
<dbReference type="GO" id="GO:0009298">
    <property type="term" value="P:GDP-mannose biosynthetic process"/>
    <property type="evidence" value="ECO:0007669"/>
    <property type="project" value="TreeGrafter"/>
</dbReference>
<reference evidence="4" key="1">
    <citation type="submission" date="2016-10" db="EMBL/GenBank/DDBJ databases">
        <authorList>
            <person name="Varghese N."/>
            <person name="Submissions S."/>
        </authorList>
    </citation>
    <scope>NUCLEOTIDE SEQUENCE [LARGE SCALE GENOMIC DNA]</scope>
    <source>
        <strain evidence="4">CGMCC 1.8946</strain>
    </source>
</reference>
<dbReference type="GO" id="GO:0004475">
    <property type="term" value="F:mannose-1-phosphate guanylyltransferase (GTP) activity"/>
    <property type="evidence" value="ECO:0007669"/>
    <property type="project" value="TreeGrafter"/>
</dbReference>
<keyword evidence="1" id="KW-0812">Transmembrane</keyword>
<proteinExistence type="predicted"/>
<dbReference type="PANTHER" id="PTHR46390">
    <property type="entry name" value="MANNOSE-1-PHOSPHATE GUANYLYLTRANSFERASE"/>
    <property type="match status" value="1"/>
</dbReference>
<name>A0A1G4TH80_9BACL</name>
<dbReference type="EMBL" id="FMTT01000052">
    <property type="protein sequence ID" value="SCW80632.1"/>
    <property type="molecule type" value="Genomic_DNA"/>
</dbReference>
<dbReference type="Pfam" id="PF00483">
    <property type="entry name" value="NTP_transferase"/>
    <property type="match status" value="1"/>
</dbReference>
<evidence type="ECO:0000313" key="4">
    <source>
        <dbReference type="Proteomes" id="UP000198601"/>
    </source>
</evidence>
<keyword evidence="3" id="KW-0808">Transferase</keyword>
<dbReference type="AlphaFoldDB" id="A0A1G4TH80"/>
<dbReference type="Gene3D" id="3.90.550.10">
    <property type="entry name" value="Spore Coat Polysaccharide Biosynthesis Protein SpsA, Chain A"/>
    <property type="match status" value="1"/>
</dbReference>
<organism evidence="3 4">
    <name type="scientific">Paenibacillus tianmuensis</name>
    <dbReference type="NCBI Taxonomy" id="624147"/>
    <lineage>
        <taxon>Bacteria</taxon>
        <taxon>Bacillati</taxon>
        <taxon>Bacillota</taxon>
        <taxon>Bacilli</taxon>
        <taxon>Bacillales</taxon>
        <taxon>Paenibacillaceae</taxon>
        <taxon>Paenibacillus</taxon>
    </lineage>
</organism>
<dbReference type="SUPFAM" id="SSF53448">
    <property type="entry name" value="Nucleotide-diphospho-sugar transferases"/>
    <property type="match status" value="1"/>
</dbReference>
<sequence length="181" mass="20098">MTESGTQYVPSTSIYVLTIKQYSDMVREQLPELKGEHILLEPEPKDTAPCIALSALHFLQKGEDDVLVTTPSDQYIPEGDSLWEALKQAESIAPSGCSIVTLGIVPTRPETGYGYILTEEPTEEGRALAAKAFIEKPPAERAKQLMEQKNVFWNSGIFIWMPSTICSFLFKPIQSVYGITI</sequence>
<feature type="domain" description="Nucleotidyl transferase" evidence="2">
    <location>
        <begin position="12"/>
        <end position="161"/>
    </location>
</feature>
<protein>
    <submittedName>
        <fullName evidence="3">Nucleotidyl transferase</fullName>
    </submittedName>
</protein>
<dbReference type="RefSeq" id="WP_245719801.1">
    <property type="nucleotide sequence ID" value="NZ_FMTT01000052.1"/>
</dbReference>
<evidence type="ECO:0000313" key="3">
    <source>
        <dbReference type="EMBL" id="SCW80632.1"/>
    </source>
</evidence>
<keyword evidence="4" id="KW-1185">Reference proteome</keyword>
<dbReference type="InterPro" id="IPR029044">
    <property type="entry name" value="Nucleotide-diphossugar_trans"/>
</dbReference>
<gene>
    <name evidence="3" type="ORF">SAMN04487970_105218</name>
</gene>
<dbReference type="PANTHER" id="PTHR46390:SF1">
    <property type="entry name" value="MANNOSE-1-PHOSPHATE GUANYLYLTRANSFERASE"/>
    <property type="match status" value="1"/>
</dbReference>